<sequence length="439" mass="48978">MKRKDVTTDAAAQQALSKRKKCPYLDTIRPQLLDFDFEKVCSISLSDQNAYACLVCGKYFQGRGPNTHAFTHSVQSFHHVFINLSTDKIYCLPDNYEVTDLSLAPIKNALRPSFTPEYTASLDTNRTLAQDSFGVSYLPGFIGLNNLKKTDYISVVLQALAHVTPLRDYFLQPDNYAAAVAKTRSPLVLRFGELIRKLWSPHNIKNTVRSQFYYFSTPGSSVIHKVFQGMVHVTTLPAPGAATHDGDAAAVPTAHVLHGATRQHKQYSIDSLPPYLIFHIHRFTKNNFFTEKNPTIVNFPVKNLELKEYVASRVPTAAEVDAMTTTELKALLSHCGGTSAGIVDKADLVAHVHKHVAKASQTKYNLIANICHDSPVTIGKETTAVNMDPLADGTYRVHVQNRSTDQWYEVQDLHVQETMPQLIGISESYVLIYERKDGP</sequence>
<feature type="domain" description="UBP-type" evidence="6">
    <location>
        <begin position="20"/>
        <end position="117"/>
    </location>
</feature>
<dbReference type="SMART" id="SM00290">
    <property type="entry name" value="ZnF_UBP"/>
    <property type="match status" value="1"/>
</dbReference>
<dbReference type="GO" id="GO:0004843">
    <property type="term" value="F:cysteine-type deubiquitinase activity"/>
    <property type="evidence" value="ECO:0007669"/>
    <property type="project" value="InterPro"/>
</dbReference>
<dbReference type="Pfam" id="PF00443">
    <property type="entry name" value="UCH"/>
    <property type="match status" value="2"/>
</dbReference>
<evidence type="ECO:0000259" key="5">
    <source>
        <dbReference type="PROSITE" id="PS50235"/>
    </source>
</evidence>
<accession>A0A3R7ZHF4</accession>
<keyword evidence="8" id="KW-1185">Reference proteome</keyword>
<proteinExistence type="predicted"/>
<evidence type="ECO:0000256" key="4">
    <source>
        <dbReference type="PROSITE-ProRule" id="PRU00502"/>
    </source>
</evidence>
<dbReference type="InterPro" id="IPR001394">
    <property type="entry name" value="Peptidase_C19_UCH"/>
</dbReference>
<keyword evidence="3" id="KW-0862">Zinc</keyword>
<dbReference type="PANTHER" id="PTHR21646">
    <property type="entry name" value="UBIQUITIN CARBOXYL-TERMINAL HYDROLASE"/>
    <property type="match status" value="1"/>
</dbReference>
<dbReference type="Gene3D" id="3.90.70.10">
    <property type="entry name" value="Cysteine proteinases"/>
    <property type="match status" value="2"/>
</dbReference>
<dbReference type="VEuPathDB" id="FungiDB:H257_08404"/>
<keyword evidence="2 4" id="KW-0863">Zinc-finger</keyword>
<reference evidence="7" key="1">
    <citation type="submission" date="2018-07" db="EMBL/GenBank/DDBJ databases">
        <title>Annotation of Aphanomyces astaci genome assembly.</title>
        <authorList>
            <person name="Studholme D.J."/>
        </authorList>
    </citation>
    <scope>NUCLEOTIDE SEQUENCE [LARGE SCALE GENOMIC DNA]</scope>
    <source>
        <strain evidence="7">Pc</strain>
    </source>
</reference>
<dbReference type="InterPro" id="IPR038765">
    <property type="entry name" value="Papain-like_cys_pep_sf"/>
</dbReference>
<dbReference type="GO" id="GO:0008270">
    <property type="term" value="F:zinc ion binding"/>
    <property type="evidence" value="ECO:0007669"/>
    <property type="project" value="UniProtKB-KW"/>
</dbReference>
<comment type="caution">
    <text evidence="7">The sequence shown here is derived from an EMBL/GenBank/DDBJ whole genome shotgun (WGS) entry which is preliminary data.</text>
</comment>
<protein>
    <recommendedName>
        <fullName evidence="9">USP domain-containing protein</fullName>
    </recommendedName>
</protein>
<gene>
    <name evidence="7" type="ORF">B5M09_010353</name>
</gene>
<dbReference type="PROSITE" id="PS50235">
    <property type="entry name" value="USP_3"/>
    <property type="match status" value="1"/>
</dbReference>
<evidence type="ECO:0000256" key="3">
    <source>
        <dbReference type="ARBA" id="ARBA00022833"/>
    </source>
</evidence>
<evidence type="ECO:0000259" key="6">
    <source>
        <dbReference type="PROSITE" id="PS50271"/>
    </source>
</evidence>
<keyword evidence="1" id="KW-0479">Metal-binding</keyword>
<dbReference type="InterPro" id="IPR001607">
    <property type="entry name" value="Znf_UBP"/>
</dbReference>
<name>A0A3R7ZHF4_APHAT</name>
<dbReference type="PANTHER" id="PTHR21646:SF16">
    <property type="entry name" value="U4_U6.U5 TRI-SNRNP-ASSOCIATED PROTEIN 2"/>
    <property type="match status" value="1"/>
</dbReference>
<evidence type="ECO:0000256" key="1">
    <source>
        <dbReference type="ARBA" id="ARBA00022723"/>
    </source>
</evidence>
<feature type="domain" description="USP" evidence="5">
    <location>
        <begin position="142"/>
        <end position="436"/>
    </location>
</feature>
<dbReference type="Proteomes" id="UP000284702">
    <property type="component" value="Unassembled WGS sequence"/>
</dbReference>
<dbReference type="InterPro" id="IPR013083">
    <property type="entry name" value="Znf_RING/FYVE/PHD"/>
</dbReference>
<dbReference type="SUPFAM" id="SSF54001">
    <property type="entry name" value="Cysteine proteinases"/>
    <property type="match status" value="1"/>
</dbReference>
<evidence type="ECO:0008006" key="9">
    <source>
        <dbReference type="Google" id="ProtNLM"/>
    </source>
</evidence>
<dbReference type="GO" id="GO:0016579">
    <property type="term" value="P:protein deubiquitination"/>
    <property type="evidence" value="ECO:0007669"/>
    <property type="project" value="InterPro"/>
</dbReference>
<dbReference type="Gene3D" id="3.30.40.10">
    <property type="entry name" value="Zinc/RING finger domain, C3HC4 (zinc finger)"/>
    <property type="match status" value="1"/>
</dbReference>
<evidence type="ECO:0000313" key="7">
    <source>
        <dbReference type="EMBL" id="RQM27891.1"/>
    </source>
</evidence>
<dbReference type="Pfam" id="PF02148">
    <property type="entry name" value="zf-UBP"/>
    <property type="match status" value="1"/>
</dbReference>
<evidence type="ECO:0000313" key="8">
    <source>
        <dbReference type="Proteomes" id="UP000284702"/>
    </source>
</evidence>
<dbReference type="InterPro" id="IPR028889">
    <property type="entry name" value="USP"/>
</dbReference>
<evidence type="ECO:0000256" key="2">
    <source>
        <dbReference type="ARBA" id="ARBA00022771"/>
    </source>
</evidence>
<dbReference type="SUPFAM" id="SSF57850">
    <property type="entry name" value="RING/U-box"/>
    <property type="match status" value="1"/>
</dbReference>
<dbReference type="AlphaFoldDB" id="A0A3R7ZHF4"/>
<organism evidence="7 8">
    <name type="scientific">Aphanomyces astaci</name>
    <name type="common">Crayfish plague agent</name>
    <dbReference type="NCBI Taxonomy" id="112090"/>
    <lineage>
        <taxon>Eukaryota</taxon>
        <taxon>Sar</taxon>
        <taxon>Stramenopiles</taxon>
        <taxon>Oomycota</taxon>
        <taxon>Saprolegniomycetes</taxon>
        <taxon>Saprolegniales</taxon>
        <taxon>Verrucalvaceae</taxon>
        <taxon>Aphanomyces</taxon>
    </lineage>
</organism>
<dbReference type="EMBL" id="MZMZ02001942">
    <property type="protein sequence ID" value="RQM27891.1"/>
    <property type="molecule type" value="Genomic_DNA"/>
</dbReference>
<dbReference type="InterPro" id="IPR050185">
    <property type="entry name" value="Ub_carboxyl-term_hydrolase"/>
</dbReference>
<dbReference type="PROSITE" id="PS50271">
    <property type="entry name" value="ZF_UBP"/>
    <property type="match status" value="1"/>
</dbReference>